<proteinExistence type="predicted"/>
<organism evidence="2">
    <name type="scientific">Brachypodium distachyon</name>
    <name type="common">Purple false brome</name>
    <name type="synonym">Trachynia distachya</name>
    <dbReference type="NCBI Taxonomy" id="15368"/>
    <lineage>
        <taxon>Eukaryota</taxon>
        <taxon>Viridiplantae</taxon>
        <taxon>Streptophyta</taxon>
        <taxon>Embryophyta</taxon>
        <taxon>Tracheophyta</taxon>
        <taxon>Spermatophyta</taxon>
        <taxon>Magnoliopsida</taxon>
        <taxon>Liliopsida</taxon>
        <taxon>Poales</taxon>
        <taxon>Poaceae</taxon>
        <taxon>BOP clade</taxon>
        <taxon>Pooideae</taxon>
        <taxon>Stipodae</taxon>
        <taxon>Brachypodieae</taxon>
        <taxon>Brachypodium</taxon>
    </lineage>
</organism>
<accession>A0A2K2CLS5</accession>
<dbReference type="Proteomes" id="UP000008810">
    <property type="component" value="Chromosome 4"/>
</dbReference>
<feature type="transmembrane region" description="Helical" evidence="1">
    <location>
        <begin position="12"/>
        <end position="32"/>
    </location>
</feature>
<protein>
    <submittedName>
        <fullName evidence="2 3">Uncharacterized protein</fullName>
    </submittedName>
</protein>
<sequence>MPLISGRMDFFFYLMDLLVASIILSCVVMHLHYLYSTMAMLVDIYAGSRCALLLFYPGRRLTIAIWSLGGSYYYEHVN</sequence>
<evidence type="ECO:0000313" key="3">
    <source>
        <dbReference type="EnsemblPlants" id="PNT62975"/>
    </source>
</evidence>
<evidence type="ECO:0000256" key="1">
    <source>
        <dbReference type="SAM" id="Phobius"/>
    </source>
</evidence>
<reference evidence="2 3" key="1">
    <citation type="journal article" date="2010" name="Nature">
        <title>Genome sequencing and analysis of the model grass Brachypodium distachyon.</title>
        <authorList>
            <consortium name="International Brachypodium Initiative"/>
        </authorList>
    </citation>
    <scope>NUCLEOTIDE SEQUENCE [LARGE SCALE GENOMIC DNA]</scope>
    <source>
        <strain evidence="2 3">Bd21</strain>
    </source>
</reference>
<dbReference type="AlphaFoldDB" id="A0A2K2CLS5"/>
<gene>
    <name evidence="2" type="ORF">BRADI_4g10107v3</name>
</gene>
<dbReference type="EnsemblPlants" id="PNT62975">
    <property type="protein sequence ID" value="PNT62975"/>
    <property type="gene ID" value="BRADI_4g10107v3"/>
</dbReference>
<evidence type="ECO:0000313" key="2">
    <source>
        <dbReference type="EMBL" id="PNT62975.1"/>
    </source>
</evidence>
<keyword evidence="1" id="KW-0472">Membrane</keyword>
<keyword evidence="1" id="KW-1133">Transmembrane helix</keyword>
<name>A0A2K2CLS5_BRADI</name>
<reference evidence="2" key="2">
    <citation type="submission" date="2017-06" db="EMBL/GenBank/DDBJ databases">
        <title>WGS assembly of Brachypodium distachyon.</title>
        <authorList>
            <consortium name="The International Brachypodium Initiative"/>
            <person name="Lucas S."/>
            <person name="Harmon-Smith M."/>
            <person name="Lail K."/>
            <person name="Tice H."/>
            <person name="Grimwood J."/>
            <person name="Bruce D."/>
            <person name="Barry K."/>
            <person name="Shu S."/>
            <person name="Lindquist E."/>
            <person name="Wang M."/>
            <person name="Pitluck S."/>
            <person name="Vogel J.P."/>
            <person name="Garvin D.F."/>
            <person name="Mockler T.C."/>
            <person name="Schmutz J."/>
            <person name="Rokhsar D."/>
            <person name="Bevan M.W."/>
        </authorList>
    </citation>
    <scope>NUCLEOTIDE SEQUENCE</scope>
    <source>
        <strain evidence="2">Bd21</strain>
    </source>
</reference>
<keyword evidence="4" id="KW-1185">Reference proteome</keyword>
<dbReference type="EMBL" id="CM000883">
    <property type="protein sequence ID" value="PNT62975.1"/>
    <property type="molecule type" value="Genomic_DNA"/>
</dbReference>
<keyword evidence="1" id="KW-0812">Transmembrane</keyword>
<reference evidence="3" key="3">
    <citation type="submission" date="2018-08" db="UniProtKB">
        <authorList>
            <consortium name="EnsemblPlants"/>
        </authorList>
    </citation>
    <scope>IDENTIFICATION</scope>
    <source>
        <strain evidence="3">cv. Bd21</strain>
    </source>
</reference>
<dbReference type="InParanoid" id="A0A2K2CLS5"/>
<dbReference type="Gramene" id="PNT62975">
    <property type="protein sequence ID" value="PNT62975"/>
    <property type="gene ID" value="BRADI_4g10107v3"/>
</dbReference>
<evidence type="ECO:0000313" key="4">
    <source>
        <dbReference type="Proteomes" id="UP000008810"/>
    </source>
</evidence>